<dbReference type="SMART" id="SM00854">
    <property type="entry name" value="PGA_cap"/>
    <property type="match status" value="1"/>
</dbReference>
<evidence type="ECO:0000256" key="1">
    <source>
        <dbReference type="ARBA" id="ARBA00005662"/>
    </source>
</evidence>
<evidence type="ECO:0000256" key="2">
    <source>
        <dbReference type="SAM" id="MobiDB-lite"/>
    </source>
</evidence>
<comment type="caution">
    <text evidence="4">The sequence shown here is derived from an EMBL/GenBank/DDBJ whole genome shotgun (WGS) entry which is preliminary data.</text>
</comment>
<reference evidence="4 5" key="1">
    <citation type="submission" date="2020-04" db="EMBL/GenBank/DDBJ databases">
        <title>Ramlibacter sp. G-1-2-2 isolated from soil.</title>
        <authorList>
            <person name="Dahal R.H."/>
        </authorList>
    </citation>
    <scope>NUCLEOTIDE SEQUENCE [LARGE SCALE GENOMIC DNA]</scope>
    <source>
        <strain evidence="4 5">G-1-2-2</strain>
    </source>
</reference>
<dbReference type="SUPFAM" id="SSF56300">
    <property type="entry name" value="Metallo-dependent phosphatases"/>
    <property type="match status" value="1"/>
</dbReference>
<dbReference type="InterPro" id="IPR029052">
    <property type="entry name" value="Metallo-depent_PP-like"/>
</dbReference>
<feature type="domain" description="Capsule synthesis protein CapA" evidence="3">
    <location>
        <begin position="9"/>
        <end position="330"/>
    </location>
</feature>
<organism evidence="4 5">
    <name type="scientific">Ramlibacter agri</name>
    <dbReference type="NCBI Taxonomy" id="2728837"/>
    <lineage>
        <taxon>Bacteria</taxon>
        <taxon>Pseudomonadati</taxon>
        <taxon>Pseudomonadota</taxon>
        <taxon>Betaproteobacteria</taxon>
        <taxon>Burkholderiales</taxon>
        <taxon>Comamonadaceae</taxon>
        <taxon>Ramlibacter</taxon>
    </lineage>
</organism>
<comment type="similarity">
    <text evidence="1">Belongs to the CapA family.</text>
</comment>
<gene>
    <name evidence="4" type="ORF">HHL11_03550</name>
</gene>
<dbReference type="EMBL" id="JABBFX010000001">
    <property type="protein sequence ID" value="NML42813.1"/>
    <property type="molecule type" value="Genomic_DNA"/>
</dbReference>
<dbReference type="InterPro" id="IPR052169">
    <property type="entry name" value="CW_Biosynth-Accessory"/>
</dbReference>
<evidence type="ECO:0000313" key="4">
    <source>
        <dbReference type="EMBL" id="NML42813.1"/>
    </source>
</evidence>
<dbReference type="PANTHER" id="PTHR33393:SF11">
    <property type="entry name" value="POLYGLUTAMINE SYNTHESIS ACCESSORY PROTEIN RV0574C-RELATED"/>
    <property type="match status" value="1"/>
</dbReference>
<evidence type="ECO:0000313" key="5">
    <source>
        <dbReference type="Proteomes" id="UP000541185"/>
    </source>
</evidence>
<sequence>MASQGLNWNVALVGECMVSRPFAVHDDAESMRVINMLRGADLTYAHLEMNFAHQSELEYPGRGDWLGSFMMADPQIARDLRWAGVDIMSHAQNHSMDFGPAGMLATLKHCREAGIAIAGTGADLEAAREPQYLETKQGRVAIVSTSSGNKPNEWASLGKGGYAGRPGINPLRAGFKYMLTQEAAEQMRAIALSLDVLREADGSTMGTGLKAGEFSFQMPGDQSTRGSNVFIPGDKFEIQSFCHKGDLEGNLRSIDEARKMADFVVVAHHFNIADGKRREKVPMFAREFAHAAIDAGADVYIAHGWHWTLGIEVYKGKPIIYGTGNFFAQSEFIQRVPYDSYESWGHDMNRLPTLNPADHPLHPGLDKHNENWWTSALMALEMKGGKFVRMNLHPVEMGRTAREGTITRRTGQGEHKLTEGRPLISSGETAQRTLDRIARLSKNFGTEVSVEDGIGVIRF</sequence>
<dbReference type="PANTHER" id="PTHR33393">
    <property type="entry name" value="POLYGLUTAMINE SYNTHESIS ACCESSORY PROTEIN RV0574C-RELATED"/>
    <property type="match status" value="1"/>
</dbReference>
<name>A0A848H265_9BURK</name>
<feature type="compositionally biased region" description="Basic and acidic residues" evidence="2">
    <location>
        <begin position="408"/>
        <end position="419"/>
    </location>
</feature>
<dbReference type="Proteomes" id="UP000541185">
    <property type="component" value="Unassembled WGS sequence"/>
</dbReference>
<protein>
    <submittedName>
        <fullName evidence="4">CapA family protein</fullName>
    </submittedName>
</protein>
<accession>A0A848H265</accession>
<evidence type="ECO:0000259" key="3">
    <source>
        <dbReference type="SMART" id="SM00854"/>
    </source>
</evidence>
<feature type="region of interest" description="Disordered" evidence="2">
    <location>
        <begin position="408"/>
        <end position="429"/>
    </location>
</feature>
<dbReference type="RefSeq" id="WP_169417065.1">
    <property type="nucleotide sequence ID" value="NZ_JABBFX010000001.1"/>
</dbReference>
<dbReference type="Pfam" id="PF09587">
    <property type="entry name" value="PGA_cap"/>
    <property type="match status" value="1"/>
</dbReference>
<dbReference type="InterPro" id="IPR019079">
    <property type="entry name" value="Capsule_synth_CapA"/>
</dbReference>
<proteinExistence type="inferred from homology"/>
<keyword evidence="5" id="KW-1185">Reference proteome</keyword>
<dbReference type="AlphaFoldDB" id="A0A848H265"/>